<dbReference type="EMBL" id="ADMG01000023">
    <property type="protein sequence ID" value="EKB31499.1"/>
    <property type="molecule type" value="Genomic_DNA"/>
</dbReference>
<dbReference type="Proteomes" id="UP000005835">
    <property type="component" value="Unassembled WGS sequence"/>
</dbReference>
<dbReference type="STRING" id="742823.HMPREF9465_00898"/>
<proteinExistence type="predicted"/>
<evidence type="ECO:0000313" key="1">
    <source>
        <dbReference type="EMBL" id="EKB31499.1"/>
    </source>
</evidence>
<keyword evidence="2" id="KW-1185">Reference proteome</keyword>
<dbReference type="AlphaFoldDB" id="K1KIA7"/>
<organism evidence="1 2">
    <name type="scientific">Sutterella wadsworthensis 2_1_59BFAA</name>
    <dbReference type="NCBI Taxonomy" id="742823"/>
    <lineage>
        <taxon>Bacteria</taxon>
        <taxon>Pseudomonadati</taxon>
        <taxon>Pseudomonadota</taxon>
        <taxon>Betaproteobacteria</taxon>
        <taxon>Burkholderiales</taxon>
        <taxon>Sutterellaceae</taxon>
        <taxon>Sutterella</taxon>
    </lineage>
</organism>
<gene>
    <name evidence="1" type="ORF">HMPREF9465_00898</name>
</gene>
<dbReference type="PATRIC" id="fig|742823.3.peg.903"/>
<name>K1KIA7_9BURK</name>
<reference evidence="1 2" key="1">
    <citation type="submission" date="2012-05" db="EMBL/GenBank/DDBJ databases">
        <title>The Genome Sequence of Sutterella wadsworthensis 2_1_59BFAA.</title>
        <authorList>
            <consortium name="The Broad Institute Genome Sequencing Platform"/>
            <person name="Earl A."/>
            <person name="Ward D."/>
            <person name="Feldgarden M."/>
            <person name="Gevers D."/>
            <person name="Daigneault M."/>
            <person name="Strauss J."/>
            <person name="Allen-Vercoe E."/>
            <person name="Walker B."/>
            <person name="Young S.K."/>
            <person name="Zeng Q."/>
            <person name="Gargeya S."/>
            <person name="Fitzgerald M."/>
            <person name="Haas B."/>
            <person name="Abouelleil A."/>
            <person name="Alvarado L."/>
            <person name="Arachchi H.M."/>
            <person name="Berlin A.M."/>
            <person name="Chapman S.B."/>
            <person name="Goldberg J."/>
            <person name="Griggs A."/>
            <person name="Gujja S."/>
            <person name="Hansen M."/>
            <person name="Howarth C."/>
            <person name="Imamovic A."/>
            <person name="Larimer J."/>
            <person name="McCowen C."/>
            <person name="Montmayeur A."/>
            <person name="Murphy C."/>
            <person name="Neiman D."/>
            <person name="Pearson M."/>
            <person name="Priest M."/>
            <person name="Roberts A."/>
            <person name="Saif S."/>
            <person name="Shea T."/>
            <person name="Sisk P."/>
            <person name="Sykes S."/>
            <person name="Wortman J."/>
            <person name="Nusbaum C."/>
            <person name="Birren B."/>
        </authorList>
    </citation>
    <scope>NUCLEOTIDE SEQUENCE [LARGE SCALE GENOMIC DNA]</scope>
    <source>
        <strain evidence="1 2">2_1_59BFAA</strain>
    </source>
</reference>
<sequence length="83" mass="9085">MSTGFYFGMGGVPSVYDEYPDEQPILIGGDPLDLDTLTAGGELVTIEEFTEAAIDAGLDKDIIADCLEELRVLWKEREEEEAA</sequence>
<comment type="caution">
    <text evidence="1">The sequence shown here is derived from an EMBL/GenBank/DDBJ whole genome shotgun (WGS) entry which is preliminary data.</text>
</comment>
<dbReference type="RefSeq" id="WP_005434564.1">
    <property type="nucleotide sequence ID" value="NZ_JH815515.1"/>
</dbReference>
<protein>
    <submittedName>
        <fullName evidence="1">Uncharacterized protein</fullName>
    </submittedName>
</protein>
<dbReference type="HOGENOM" id="CLU_2541353_0_0_4"/>
<evidence type="ECO:0000313" key="2">
    <source>
        <dbReference type="Proteomes" id="UP000005835"/>
    </source>
</evidence>
<accession>K1KIA7</accession>